<dbReference type="InterPro" id="IPR036390">
    <property type="entry name" value="WH_DNA-bd_sf"/>
</dbReference>
<organism evidence="2 3">
    <name type="scientific">Kibdelosporangium philippinense</name>
    <dbReference type="NCBI Taxonomy" id="211113"/>
    <lineage>
        <taxon>Bacteria</taxon>
        <taxon>Bacillati</taxon>
        <taxon>Actinomycetota</taxon>
        <taxon>Actinomycetes</taxon>
        <taxon>Pseudonocardiales</taxon>
        <taxon>Pseudonocardiaceae</taxon>
        <taxon>Kibdelosporangium</taxon>
    </lineage>
</organism>
<comment type="caution">
    <text evidence="2">The sequence shown here is derived from an EMBL/GenBank/DDBJ whole genome shotgun (WGS) entry which is preliminary data.</text>
</comment>
<name>A0ABS8ZXH0_9PSEU</name>
<dbReference type="InterPro" id="IPR011991">
    <property type="entry name" value="ArsR-like_HTH"/>
</dbReference>
<dbReference type="Proteomes" id="UP001521150">
    <property type="component" value="Unassembled WGS sequence"/>
</dbReference>
<dbReference type="RefSeq" id="WP_233733876.1">
    <property type="nucleotide sequence ID" value="NZ_JAJVCN010000004.1"/>
</dbReference>
<feature type="domain" description="HTH marR-type" evidence="1">
    <location>
        <begin position="8"/>
        <end position="139"/>
    </location>
</feature>
<dbReference type="CDD" id="cd00090">
    <property type="entry name" value="HTH_ARSR"/>
    <property type="match status" value="1"/>
</dbReference>
<dbReference type="Pfam" id="PF12802">
    <property type="entry name" value="MarR_2"/>
    <property type="match status" value="1"/>
</dbReference>
<dbReference type="InterPro" id="IPR000835">
    <property type="entry name" value="HTH_MarR-typ"/>
</dbReference>
<reference evidence="2 3" key="1">
    <citation type="submission" date="2021-12" db="EMBL/GenBank/DDBJ databases">
        <title>Genome sequence of Kibdelosporangium philippinense ATCC 49844.</title>
        <authorList>
            <person name="Fedorov E.A."/>
            <person name="Omeragic M."/>
            <person name="Shalygina K.F."/>
            <person name="Maclea K.S."/>
        </authorList>
    </citation>
    <scope>NUCLEOTIDE SEQUENCE [LARGE SCALE GENOMIC DNA]</scope>
    <source>
        <strain evidence="2 3">ATCC 49844</strain>
    </source>
</reference>
<dbReference type="PANTHER" id="PTHR33164:SF99">
    <property type="entry name" value="MARR FAMILY REGULATORY PROTEIN"/>
    <property type="match status" value="1"/>
</dbReference>
<keyword evidence="3" id="KW-1185">Reference proteome</keyword>
<evidence type="ECO:0000313" key="2">
    <source>
        <dbReference type="EMBL" id="MCE7011411.1"/>
    </source>
</evidence>
<proteinExistence type="predicted"/>
<protein>
    <submittedName>
        <fullName evidence="2">MarR family transcriptional regulator</fullName>
    </submittedName>
</protein>
<dbReference type="SMART" id="SM00347">
    <property type="entry name" value="HTH_MARR"/>
    <property type="match status" value="1"/>
</dbReference>
<dbReference type="InterPro" id="IPR039422">
    <property type="entry name" value="MarR/SlyA-like"/>
</dbReference>
<gene>
    <name evidence="2" type="ORF">LWC34_52670</name>
</gene>
<dbReference type="Gene3D" id="1.10.10.10">
    <property type="entry name" value="Winged helix-like DNA-binding domain superfamily/Winged helix DNA-binding domain"/>
    <property type="match status" value="1"/>
</dbReference>
<dbReference type="EMBL" id="JAJVCN010000004">
    <property type="protein sequence ID" value="MCE7011411.1"/>
    <property type="molecule type" value="Genomic_DNA"/>
</dbReference>
<evidence type="ECO:0000259" key="1">
    <source>
        <dbReference type="PROSITE" id="PS50995"/>
    </source>
</evidence>
<dbReference type="PROSITE" id="PS50995">
    <property type="entry name" value="HTH_MARR_2"/>
    <property type="match status" value="1"/>
</dbReference>
<accession>A0ABS8ZXH0</accession>
<dbReference type="PANTHER" id="PTHR33164">
    <property type="entry name" value="TRANSCRIPTIONAL REGULATOR, MARR FAMILY"/>
    <property type="match status" value="1"/>
</dbReference>
<evidence type="ECO:0000313" key="3">
    <source>
        <dbReference type="Proteomes" id="UP001521150"/>
    </source>
</evidence>
<sequence length="153" mass="16697">MPEDPLARTELTFLLGMGFQLVLREFVTRLDASGYQDLRPIHGAVFQALKSSGATGTELADRLGVTKQAAGQIVDELAEKGYVTRQPHPEGGRRKLIVLTDKASQHLAVAGRILRGLEAELGETVDFPGLRIELTKLIRTMAGPDLPALRPTW</sequence>
<dbReference type="InterPro" id="IPR036388">
    <property type="entry name" value="WH-like_DNA-bd_sf"/>
</dbReference>
<dbReference type="SUPFAM" id="SSF46785">
    <property type="entry name" value="Winged helix' DNA-binding domain"/>
    <property type="match status" value="1"/>
</dbReference>